<sequence length="87" mass="9703">MKNKVLAFCVKTFFMGAGYKKGRRLLPLRPVSGAYCHHGSLTPVFTLLPVTPPADNRCGNNSRQDRCCQVVPENHGKLRERHIAALL</sequence>
<accession>Q1RCM2</accession>
<proteinExistence type="predicted"/>
<dbReference type="KEGG" id="eci:UTI89_C1410"/>
<organism evidence="1 2">
    <name type="scientific">Escherichia coli (strain UTI89 / UPEC)</name>
    <dbReference type="NCBI Taxonomy" id="364106"/>
    <lineage>
        <taxon>Bacteria</taxon>
        <taxon>Pseudomonadati</taxon>
        <taxon>Pseudomonadota</taxon>
        <taxon>Gammaproteobacteria</taxon>
        <taxon>Enterobacterales</taxon>
        <taxon>Enterobacteriaceae</taxon>
        <taxon>Escherichia</taxon>
    </lineage>
</organism>
<dbReference type="EMBL" id="CP000243">
    <property type="protein sequence ID" value="ABE06892.1"/>
    <property type="molecule type" value="Genomic_DNA"/>
</dbReference>
<protein>
    <submittedName>
        <fullName evidence="1">Uncharacterized protein</fullName>
    </submittedName>
</protein>
<evidence type="ECO:0000313" key="2">
    <source>
        <dbReference type="Proteomes" id="UP000001952"/>
    </source>
</evidence>
<reference evidence="1 2" key="1">
    <citation type="journal article" date="2006" name="Proc. Natl. Acad. Sci. U.S.A.">
        <title>Identification of genes subject to positive selection in uropathogenic strains of Escherichia coli: a comparative genomics approach.</title>
        <authorList>
            <person name="Chen S.L."/>
            <person name="Hung C.S."/>
            <person name="Xu J."/>
            <person name="Reigstad C.S."/>
            <person name="Magrini V."/>
            <person name="Sabo A."/>
            <person name="Blasiar D."/>
            <person name="Bieri T."/>
            <person name="Meyer R.R."/>
            <person name="Ozersky P."/>
            <person name="Armstrong J.R."/>
            <person name="Fulton R.S."/>
            <person name="Latreille J.P."/>
            <person name="Spieth J."/>
            <person name="Hooton T.M."/>
            <person name="Mardis E.R."/>
            <person name="Hultgren S.J."/>
            <person name="Gordon J.I."/>
        </authorList>
    </citation>
    <scope>NUCLEOTIDE SEQUENCE [LARGE SCALE GENOMIC DNA]</scope>
    <source>
        <strain evidence="2">UTI89 / UPEC</strain>
    </source>
</reference>
<dbReference type="Proteomes" id="UP000001952">
    <property type="component" value="Chromosome"/>
</dbReference>
<name>Q1RCM2_ECOUT</name>
<dbReference type="AlphaFoldDB" id="Q1RCM2"/>
<dbReference type="HOGENOM" id="CLU_2698782_0_0_6"/>
<evidence type="ECO:0000313" key="1">
    <source>
        <dbReference type="EMBL" id="ABE06892.1"/>
    </source>
</evidence>
<gene>
    <name evidence="1" type="ordered locus">UTI89_C1410</name>
</gene>